<dbReference type="Pfam" id="PF12900">
    <property type="entry name" value="Pyridox_ox_2"/>
    <property type="match status" value="1"/>
</dbReference>
<keyword evidence="2" id="KW-1185">Reference proteome</keyword>
<dbReference type="InterPro" id="IPR012349">
    <property type="entry name" value="Split_barrel_FMN-bd"/>
</dbReference>
<comment type="caution">
    <text evidence="1">The sequence shown here is derived from an EMBL/GenBank/DDBJ whole genome shotgun (WGS) entry which is preliminary data.</text>
</comment>
<proteinExistence type="predicted"/>
<accession>A0A178INA0</accession>
<protein>
    <submittedName>
        <fullName evidence="1">5-nitroimidazole antibiotic resistance protein</fullName>
    </submittedName>
</protein>
<evidence type="ECO:0000313" key="2">
    <source>
        <dbReference type="Proteomes" id="UP000078486"/>
    </source>
</evidence>
<dbReference type="Gene3D" id="2.30.110.10">
    <property type="entry name" value="Electron Transport, Fmn-binding Protein, Chain A"/>
    <property type="match status" value="1"/>
</dbReference>
<organism evidence="1 2">
    <name type="scientific">Termitidicoccus mucosus</name>
    <dbReference type="NCBI Taxonomy" id="1184151"/>
    <lineage>
        <taxon>Bacteria</taxon>
        <taxon>Pseudomonadati</taxon>
        <taxon>Verrucomicrobiota</taxon>
        <taxon>Opitutia</taxon>
        <taxon>Opitutales</taxon>
        <taxon>Opitutaceae</taxon>
        <taxon>Termitidicoccus</taxon>
    </lineage>
</organism>
<evidence type="ECO:0000313" key="1">
    <source>
        <dbReference type="EMBL" id="OAM91372.1"/>
    </source>
</evidence>
<dbReference type="AlphaFoldDB" id="A0A178INA0"/>
<dbReference type="STRING" id="1184151.AW736_03540"/>
<reference evidence="1 2" key="1">
    <citation type="submission" date="2016-01" db="EMBL/GenBank/DDBJ databases">
        <title>High potential of lignocellulose degradation of a new Verrucomicrobia species.</title>
        <authorList>
            <person name="Wang Y."/>
            <person name="Shi Y."/>
            <person name="Qiu Z."/>
            <person name="Liu S."/>
            <person name="Yang H."/>
        </authorList>
    </citation>
    <scope>NUCLEOTIDE SEQUENCE [LARGE SCALE GENOMIC DNA]</scope>
    <source>
        <strain evidence="1 2">TSB47</strain>
    </source>
</reference>
<dbReference type="PANTHER" id="PTHR34071">
    <property type="entry name" value="5-NITROIMIDAZOLE ANTIBIOTICS RESISTANCE PROTEIN, NIMA-FAMILY-RELATED PROTEIN-RELATED"/>
    <property type="match status" value="1"/>
</dbReference>
<dbReference type="PANTHER" id="PTHR34071:SF2">
    <property type="entry name" value="FLAVIN-NUCLEOTIDE-BINDING PROTEIN"/>
    <property type="match status" value="1"/>
</dbReference>
<dbReference type="InterPro" id="IPR024747">
    <property type="entry name" value="Pyridox_Oxase-rel"/>
</dbReference>
<dbReference type="Proteomes" id="UP000078486">
    <property type="component" value="Unassembled WGS sequence"/>
</dbReference>
<name>A0A178INA0_9BACT</name>
<dbReference type="EMBL" id="LRRQ01000029">
    <property type="protein sequence ID" value="OAM91372.1"/>
    <property type="molecule type" value="Genomic_DNA"/>
</dbReference>
<dbReference type="SUPFAM" id="SSF50475">
    <property type="entry name" value="FMN-binding split barrel"/>
    <property type="match status" value="1"/>
</dbReference>
<sequence length="164" mass="18853">MHTMPEGHPHGAMRRKDREITDRAEIDEIIGQTRVMHLALADNNVPFLVPVFFAYDGQALYFHSSQKGTKIEILKRNNLVCVEMTIDHDVIPDEKPCDFEARHRTVIGFGKAAFVTDEAEKIRVLDMLVARFTSRKFEYPKANLDRTMVVRIDLESIKGKKHGF</sequence>
<dbReference type="OrthoDB" id="9794935at2"/>
<gene>
    <name evidence="1" type="ORF">AW736_03540</name>
</gene>